<dbReference type="InterPro" id="IPR005119">
    <property type="entry name" value="LysR_subst-bd"/>
</dbReference>
<evidence type="ECO:0000313" key="6">
    <source>
        <dbReference type="EMBL" id="WLR42452.1"/>
    </source>
</evidence>
<organism evidence="6 7">
    <name type="scientific">Bacillus carboniphilus</name>
    <dbReference type="NCBI Taxonomy" id="86663"/>
    <lineage>
        <taxon>Bacteria</taxon>
        <taxon>Bacillati</taxon>
        <taxon>Bacillota</taxon>
        <taxon>Bacilli</taxon>
        <taxon>Bacillales</taxon>
        <taxon>Bacillaceae</taxon>
        <taxon>Bacillus</taxon>
    </lineage>
</organism>
<name>A0ABY9JVG3_9BACI</name>
<keyword evidence="2" id="KW-0805">Transcription regulation</keyword>
<dbReference type="InterPro" id="IPR000847">
    <property type="entry name" value="LysR_HTH_N"/>
</dbReference>
<dbReference type="SUPFAM" id="SSF46785">
    <property type="entry name" value="Winged helix' DNA-binding domain"/>
    <property type="match status" value="1"/>
</dbReference>
<keyword evidence="4" id="KW-0804">Transcription</keyword>
<proteinExistence type="inferred from homology"/>
<dbReference type="Pfam" id="PF00126">
    <property type="entry name" value="HTH_1"/>
    <property type="match status" value="1"/>
</dbReference>
<dbReference type="Proteomes" id="UP001197974">
    <property type="component" value="Chromosome"/>
</dbReference>
<dbReference type="PANTHER" id="PTHR30126:SF64">
    <property type="entry name" value="HTH-TYPE TRANSCRIPTIONAL REGULATOR CITR"/>
    <property type="match status" value="1"/>
</dbReference>
<keyword evidence="3" id="KW-0238">DNA-binding</keyword>
<accession>A0ABY9JVG3</accession>
<evidence type="ECO:0000256" key="4">
    <source>
        <dbReference type="ARBA" id="ARBA00023163"/>
    </source>
</evidence>
<evidence type="ECO:0000256" key="1">
    <source>
        <dbReference type="ARBA" id="ARBA00009437"/>
    </source>
</evidence>
<feature type="domain" description="HTH lysR-type" evidence="5">
    <location>
        <begin position="1"/>
        <end position="58"/>
    </location>
</feature>
<dbReference type="EMBL" id="CP129013">
    <property type="protein sequence ID" value="WLR42452.1"/>
    <property type="molecule type" value="Genomic_DNA"/>
</dbReference>
<dbReference type="SUPFAM" id="SSF53850">
    <property type="entry name" value="Periplasmic binding protein-like II"/>
    <property type="match status" value="1"/>
</dbReference>
<evidence type="ECO:0000259" key="5">
    <source>
        <dbReference type="PROSITE" id="PS50931"/>
    </source>
</evidence>
<dbReference type="Pfam" id="PF03466">
    <property type="entry name" value="LysR_substrate"/>
    <property type="match status" value="1"/>
</dbReference>
<dbReference type="RefSeq" id="WP_306019740.1">
    <property type="nucleotide sequence ID" value="NZ_CP129013.1"/>
</dbReference>
<dbReference type="InterPro" id="IPR036388">
    <property type="entry name" value="WH-like_DNA-bd_sf"/>
</dbReference>
<evidence type="ECO:0000256" key="2">
    <source>
        <dbReference type="ARBA" id="ARBA00023015"/>
    </source>
</evidence>
<dbReference type="PRINTS" id="PR00039">
    <property type="entry name" value="HTHLYSR"/>
</dbReference>
<evidence type="ECO:0000256" key="3">
    <source>
        <dbReference type="ARBA" id="ARBA00023125"/>
    </source>
</evidence>
<protein>
    <submittedName>
        <fullName evidence="6">LysR family transcriptional regulator</fullName>
    </submittedName>
</protein>
<keyword evidence="7" id="KW-1185">Reference proteome</keyword>
<comment type="similarity">
    <text evidence="1">Belongs to the LysR transcriptional regulatory family.</text>
</comment>
<dbReference type="PROSITE" id="PS50931">
    <property type="entry name" value="HTH_LYSR"/>
    <property type="match status" value="1"/>
</dbReference>
<gene>
    <name evidence="6" type="ORF">LC087_17395</name>
</gene>
<dbReference type="InterPro" id="IPR036390">
    <property type="entry name" value="WH_DNA-bd_sf"/>
</dbReference>
<dbReference type="CDD" id="cd05466">
    <property type="entry name" value="PBP2_LTTR_substrate"/>
    <property type="match status" value="1"/>
</dbReference>
<evidence type="ECO:0000313" key="7">
    <source>
        <dbReference type="Proteomes" id="UP001197974"/>
    </source>
</evidence>
<dbReference type="Gene3D" id="3.40.190.290">
    <property type="match status" value="1"/>
</dbReference>
<dbReference type="Gene3D" id="1.10.10.10">
    <property type="entry name" value="Winged helix-like DNA-binding domain superfamily/Winged helix DNA-binding domain"/>
    <property type="match status" value="1"/>
</dbReference>
<reference evidence="6 7" key="1">
    <citation type="submission" date="2023-06" db="EMBL/GenBank/DDBJ databases">
        <title>Five Gram-positive bacteria isolated from mangrove sediments in Shenzhen, Guangdong, China.</title>
        <authorList>
            <person name="Yu S."/>
            <person name="Zheng W."/>
            <person name="Huang Y."/>
        </authorList>
    </citation>
    <scope>NUCLEOTIDE SEQUENCE [LARGE SCALE GENOMIC DNA]</scope>
    <source>
        <strain evidence="6 7">SaN35-3</strain>
    </source>
</reference>
<dbReference type="PANTHER" id="PTHR30126">
    <property type="entry name" value="HTH-TYPE TRANSCRIPTIONAL REGULATOR"/>
    <property type="match status" value="1"/>
</dbReference>
<sequence length="292" mass="33996">MDLTWTQTFITATKLCNFRKTADQLYISQPTVTVHIKLLEKELGVKLFLREGKKVKLTEEGKRYFNHATDLIEVYEKGMEDLQTYSQGYTRKLSIAISPLIADTILPFVLKKYLEYHPDVEISVKIIESSEIEQSVLNDRVDIGLSCLPSYQKELDSELLYKDKVVLVAPHDGKDLESAPPLDEEELLTSNYLLTHNHPSYWDDLSKTIKQFYPATRMMKVSQIHITKRFISEGLGISYLPSSTIRRELLEGRLLEVETHSFQLPEAHTYAILKYHHREQKEFLHFLSQYRI</sequence>